<dbReference type="Proteomes" id="UP000198384">
    <property type="component" value="Unassembled WGS sequence"/>
</dbReference>
<accession>A0A238XKX7</accession>
<feature type="transmembrane region" description="Helical" evidence="1">
    <location>
        <begin position="12"/>
        <end position="30"/>
    </location>
</feature>
<organism evidence="2 3">
    <name type="scientific">Lutibacter agarilyticus</name>
    <dbReference type="NCBI Taxonomy" id="1109740"/>
    <lineage>
        <taxon>Bacteria</taxon>
        <taxon>Pseudomonadati</taxon>
        <taxon>Bacteroidota</taxon>
        <taxon>Flavobacteriia</taxon>
        <taxon>Flavobacteriales</taxon>
        <taxon>Flavobacteriaceae</taxon>
        <taxon>Lutibacter</taxon>
    </lineage>
</organism>
<keyword evidence="1" id="KW-0472">Membrane</keyword>
<evidence type="ECO:0000313" key="3">
    <source>
        <dbReference type="Proteomes" id="UP000198384"/>
    </source>
</evidence>
<proteinExistence type="predicted"/>
<dbReference type="AlphaFoldDB" id="A0A238XKX7"/>
<name>A0A238XKX7_9FLAO</name>
<keyword evidence="1" id="KW-0812">Transmembrane</keyword>
<protein>
    <submittedName>
        <fullName evidence="2">Uncharacterized membrane protein</fullName>
    </submittedName>
</protein>
<keyword evidence="3" id="KW-1185">Reference proteome</keyword>
<dbReference type="EMBL" id="FZNT01000006">
    <property type="protein sequence ID" value="SNR59360.1"/>
    <property type="molecule type" value="Genomic_DNA"/>
</dbReference>
<keyword evidence="1" id="KW-1133">Transmembrane helix</keyword>
<feature type="transmembrane region" description="Helical" evidence="1">
    <location>
        <begin position="68"/>
        <end position="86"/>
    </location>
</feature>
<gene>
    <name evidence="2" type="ORF">SAMN06265371_106128</name>
</gene>
<dbReference type="OrthoDB" id="6400719at2"/>
<reference evidence="2 3" key="1">
    <citation type="submission" date="2017-06" db="EMBL/GenBank/DDBJ databases">
        <authorList>
            <person name="Kim H.J."/>
            <person name="Triplett B.A."/>
        </authorList>
    </citation>
    <scope>NUCLEOTIDE SEQUENCE [LARGE SCALE GENOMIC DNA]</scope>
    <source>
        <strain evidence="2 3">DSM 29150</strain>
    </source>
</reference>
<evidence type="ECO:0000313" key="2">
    <source>
        <dbReference type="EMBL" id="SNR59360.1"/>
    </source>
</evidence>
<dbReference type="RefSeq" id="WP_089381887.1">
    <property type="nucleotide sequence ID" value="NZ_FZNT01000006.1"/>
</dbReference>
<feature type="transmembrane region" description="Helical" evidence="1">
    <location>
        <begin position="42"/>
        <end position="62"/>
    </location>
</feature>
<sequence>MQNNTVSEGKTNAIIAYLWWIGLIIAVILNKDKKNYFTSFHIRQAIGLLLLSLVANLAYKFLPHTAGYLLNLGVFVLWVIGLIGAFNGEEKEVPLLGDKFQEWFKSI</sequence>
<evidence type="ECO:0000256" key="1">
    <source>
        <dbReference type="SAM" id="Phobius"/>
    </source>
</evidence>